<evidence type="ECO:0000313" key="3">
    <source>
        <dbReference type="Proteomes" id="UP000427071"/>
    </source>
</evidence>
<keyword evidence="1" id="KW-0472">Membrane</keyword>
<reference evidence="3" key="1">
    <citation type="submission" date="2019-11" db="EMBL/GenBank/DDBJ databases">
        <title>Complete genome sequence of Corynebacterium kalinowskii 1959, a novel Corynebacterium species isolated from soil of a small paddock in Vilsendorf, Germany.</title>
        <authorList>
            <person name="Schaffert L."/>
            <person name="Ruwe M."/>
            <person name="Milse J."/>
            <person name="Hanuschka K."/>
            <person name="Ortseifen V."/>
            <person name="Droste J."/>
            <person name="Brandt D."/>
            <person name="Schlueter L."/>
            <person name="Kutter Y."/>
            <person name="Vinke S."/>
            <person name="Viehoefer P."/>
            <person name="Jacob L."/>
            <person name="Luebke N.-C."/>
            <person name="Schulte-Berndt E."/>
            <person name="Hain C."/>
            <person name="Linder M."/>
            <person name="Schmidt P."/>
            <person name="Wollenschlaeger L."/>
            <person name="Luttermann T."/>
            <person name="Thieme E."/>
            <person name="Hassa J."/>
            <person name="Haak M."/>
            <person name="Wittchen M."/>
            <person name="Mentz A."/>
            <person name="Persicke M."/>
            <person name="Busche T."/>
            <person name="Ruckert C."/>
        </authorList>
    </citation>
    <scope>NUCLEOTIDE SEQUENCE [LARGE SCALE GENOMIC DNA]</scope>
    <source>
        <strain evidence="3">1959</strain>
    </source>
</reference>
<dbReference type="Proteomes" id="UP000427071">
    <property type="component" value="Chromosome"/>
</dbReference>
<accession>A0A6B8VF32</accession>
<dbReference type="KEGG" id="ckw:CKALI_09590"/>
<evidence type="ECO:0000313" key="2">
    <source>
        <dbReference type="EMBL" id="QGU02773.1"/>
    </source>
</evidence>
<feature type="transmembrane region" description="Helical" evidence="1">
    <location>
        <begin position="69"/>
        <end position="91"/>
    </location>
</feature>
<proteinExistence type="predicted"/>
<gene>
    <name evidence="2" type="ORF">CKALI_09590</name>
</gene>
<dbReference type="EMBL" id="CP046452">
    <property type="protein sequence ID" value="QGU02773.1"/>
    <property type="molecule type" value="Genomic_DNA"/>
</dbReference>
<feature type="transmembrane region" description="Helical" evidence="1">
    <location>
        <begin position="35"/>
        <end position="57"/>
    </location>
</feature>
<keyword evidence="3" id="KW-1185">Reference proteome</keyword>
<feature type="transmembrane region" description="Helical" evidence="1">
    <location>
        <begin position="97"/>
        <end position="117"/>
    </location>
</feature>
<keyword evidence="1" id="KW-1133">Transmembrane helix</keyword>
<name>A0A6B8VF32_9CORY</name>
<sequence length="144" mass="15878">MELYRRLACGSVLFQVGPLWWWLRFLDGVRSEAFLFIALPGLWTFLLGVATVMSIVWEKAHSPGARIIVAGQILGMGLQSLLTILFLLRIVPIQLELSAIPMVTGQAVVAVGLLYGLRERSVSQTPYRFASRPLNTARQGPSPG</sequence>
<protein>
    <submittedName>
        <fullName evidence="2">Uncharacterized protein</fullName>
    </submittedName>
</protein>
<dbReference type="AlphaFoldDB" id="A0A6B8VF32"/>
<evidence type="ECO:0000256" key="1">
    <source>
        <dbReference type="SAM" id="Phobius"/>
    </source>
</evidence>
<keyword evidence="1" id="KW-0812">Transmembrane</keyword>
<feature type="transmembrane region" description="Helical" evidence="1">
    <location>
        <begin position="7"/>
        <end position="23"/>
    </location>
</feature>
<dbReference type="RefSeq" id="WP_156193123.1">
    <property type="nucleotide sequence ID" value="NZ_CP046452.1"/>
</dbReference>
<organism evidence="2 3">
    <name type="scientific">Corynebacterium kalinowskii</name>
    <dbReference type="NCBI Taxonomy" id="2675216"/>
    <lineage>
        <taxon>Bacteria</taxon>
        <taxon>Bacillati</taxon>
        <taxon>Actinomycetota</taxon>
        <taxon>Actinomycetes</taxon>
        <taxon>Mycobacteriales</taxon>
        <taxon>Corynebacteriaceae</taxon>
        <taxon>Corynebacterium</taxon>
    </lineage>
</organism>